<feature type="binding site" evidence="14">
    <location>
        <position position="147"/>
    </location>
    <ligand>
        <name>Mg(2+)</name>
        <dbReference type="ChEBI" id="CHEBI:18420"/>
        <label>2</label>
    </ligand>
</feature>
<feature type="binding site" evidence="14">
    <location>
        <position position="32"/>
    </location>
    <ligand>
        <name>Mg(2+)</name>
        <dbReference type="ChEBI" id="CHEBI:18420"/>
        <label>1</label>
    </ligand>
</feature>
<dbReference type="Gene3D" id="3.40.50.10990">
    <property type="entry name" value="GTP cyclohydrolase II"/>
    <property type="match status" value="1"/>
</dbReference>
<evidence type="ECO:0000256" key="3">
    <source>
        <dbReference type="ARBA" id="ARBA00002284"/>
    </source>
</evidence>
<keyword evidence="10 14" id="KW-0479">Metal-binding</keyword>
<evidence type="ECO:0000256" key="11">
    <source>
        <dbReference type="ARBA" id="ARBA00022842"/>
    </source>
</evidence>
<dbReference type="Pfam" id="PF00926">
    <property type="entry name" value="DHBP_synthase"/>
    <property type="match status" value="1"/>
</dbReference>
<evidence type="ECO:0000256" key="8">
    <source>
        <dbReference type="ARBA" id="ARBA00018836"/>
    </source>
</evidence>
<name>A0A495WNC8_9RHOO</name>
<dbReference type="OrthoDB" id="9793111at2"/>
<gene>
    <name evidence="14" type="primary">ribB</name>
    <name evidence="16" type="ORF">DFR40_0256</name>
</gene>
<feature type="site" description="Essential for catalytic activity" evidence="14">
    <location>
        <position position="130"/>
    </location>
</feature>
<keyword evidence="9 14" id="KW-0686">Riboflavin biosynthesis</keyword>
<proteinExistence type="inferred from homology"/>
<dbReference type="FunFam" id="3.90.870.10:FF:000001">
    <property type="entry name" value="Riboflavin biosynthesis protein RibBA"/>
    <property type="match status" value="1"/>
</dbReference>
<dbReference type="PIRSF" id="PIRSF001259">
    <property type="entry name" value="RibA"/>
    <property type="match status" value="1"/>
</dbReference>
<dbReference type="PANTHER" id="PTHR21327:SF34">
    <property type="entry name" value="3,4-DIHYDROXY-2-BUTANONE 4-PHOSPHATE SYNTHASE"/>
    <property type="match status" value="1"/>
</dbReference>
<comment type="similarity">
    <text evidence="5">In the N-terminal section; belongs to the DHBP synthase family.</text>
</comment>
<accession>A0A495WNC8</accession>
<dbReference type="AlphaFoldDB" id="A0A495WNC8"/>
<dbReference type="EMBL" id="RBXP01000002">
    <property type="protein sequence ID" value="RKT62919.1"/>
    <property type="molecule type" value="Genomic_DNA"/>
</dbReference>
<evidence type="ECO:0000256" key="10">
    <source>
        <dbReference type="ARBA" id="ARBA00022723"/>
    </source>
</evidence>
<evidence type="ECO:0000256" key="1">
    <source>
        <dbReference type="ARBA" id="ARBA00000141"/>
    </source>
</evidence>
<organism evidence="16 17">
    <name type="scientific">Azonexus fungiphilus</name>
    <dbReference type="NCBI Taxonomy" id="146940"/>
    <lineage>
        <taxon>Bacteria</taxon>
        <taxon>Pseudomonadati</taxon>
        <taxon>Pseudomonadota</taxon>
        <taxon>Betaproteobacteria</taxon>
        <taxon>Rhodocyclales</taxon>
        <taxon>Azonexaceae</taxon>
        <taxon>Azonexus</taxon>
    </lineage>
</organism>
<comment type="similarity">
    <text evidence="6">In the C-terminal section; belongs to the GTP cyclohydrolase II family.</text>
</comment>
<keyword evidence="13 14" id="KW-0456">Lyase</keyword>
<evidence type="ECO:0000256" key="7">
    <source>
        <dbReference type="ARBA" id="ARBA00012153"/>
    </source>
</evidence>
<dbReference type="GO" id="GO:0008686">
    <property type="term" value="F:3,4-dihydroxy-2-butanone-4-phosphate synthase activity"/>
    <property type="evidence" value="ECO:0007669"/>
    <property type="project" value="UniProtKB-UniRule"/>
</dbReference>
<comment type="pathway">
    <text evidence="4 14">Cofactor biosynthesis; riboflavin biosynthesis; 2-hydroxy-3-oxobutyl phosphate from D-ribulose 5-phosphate: step 1/1.</text>
</comment>
<dbReference type="NCBIfam" id="TIGR00506">
    <property type="entry name" value="ribB"/>
    <property type="match status" value="1"/>
</dbReference>
<protein>
    <recommendedName>
        <fullName evidence="8 14">3,4-dihydroxy-2-butanone 4-phosphate synthase</fullName>
        <shortName evidence="14">DHBP synthase</shortName>
        <ecNumber evidence="7 14">4.1.99.12</ecNumber>
    </recommendedName>
</protein>
<feature type="domain" description="GTP cyclohydrolase II" evidence="15">
    <location>
        <begin position="212"/>
        <end position="365"/>
    </location>
</feature>
<dbReference type="Gene3D" id="3.90.870.10">
    <property type="entry name" value="DHBP synthase"/>
    <property type="match status" value="1"/>
</dbReference>
<dbReference type="NCBIfam" id="NF010626">
    <property type="entry name" value="PRK14019.1"/>
    <property type="match status" value="1"/>
</dbReference>
<dbReference type="Pfam" id="PF00925">
    <property type="entry name" value="GTP_cyclohydro2"/>
    <property type="match status" value="1"/>
</dbReference>
<feature type="binding site" evidence="14">
    <location>
        <begin position="31"/>
        <end position="32"/>
    </location>
    <ligand>
        <name>D-ribulose 5-phosphate</name>
        <dbReference type="ChEBI" id="CHEBI:58121"/>
    </ligand>
</feature>
<dbReference type="SUPFAM" id="SSF142695">
    <property type="entry name" value="RibA-like"/>
    <property type="match status" value="1"/>
</dbReference>
<dbReference type="RefSeq" id="WP_121456681.1">
    <property type="nucleotide sequence ID" value="NZ_RBXP01000002.1"/>
</dbReference>
<feature type="binding site" evidence="14">
    <location>
        <begin position="144"/>
        <end position="148"/>
    </location>
    <ligand>
        <name>D-ribulose 5-phosphate</name>
        <dbReference type="ChEBI" id="CHEBI:58121"/>
    </ligand>
</feature>
<dbReference type="InterPro" id="IPR036144">
    <property type="entry name" value="RibA-like_sf"/>
</dbReference>
<reference evidence="16 17" key="1">
    <citation type="submission" date="2018-10" db="EMBL/GenBank/DDBJ databases">
        <title>Genomic Encyclopedia of Type Strains, Phase IV (KMG-IV): sequencing the most valuable type-strain genomes for metagenomic binning, comparative biology and taxonomic classification.</title>
        <authorList>
            <person name="Goeker M."/>
        </authorList>
    </citation>
    <scope>NUCLEOTIDE SEQUENCE [LARGE SCALE GENOMIC DNA]</scope>
    <source>
        <strain evidence="16 17">DSM 23841</strain>
    </source>
</reference>
<evidence type="ECO:0000256" key="5">
    <source>
        <dbReference type="ARBA" id="ARBA00005520"/>
    </source>
</evidence>
<evidence type="ECO:0000256" key="2">
    <source>
        <dbReference type="ARBA" id="ARBA00001936"/>
    </source>
</evidence>
<evidence type="ECO:0000313" key="16">
    <source>
        <dbReference type="EMBL" id="RKT62919.1"/>
    </source>
</evidence>
<dbReference type="EC" id="4.1.99.12" evidence="7 14"/>
<evidence type="ECO:0000256" key="4">
    <source>
        <dbReference type="ARBA" id="ARBA00004904"/>
    </source>
</evidence>
<comment type="cofactor">
    <cofactor evidence="2">
        <name>Mn(2+)</name>
        <dbReference type="ChEBI" id="CHEBI:29035"/>
    </cofactor>
</comment>
<evidence type="ECO:0000256" key="6">
    <source>
        <dbReference type="ARBA" id="ARBA00008976"/>
    </source>
</evidence>
<feature type="binding site" evidence="14">
    <location>
        <position position="32"/>
    </location>
    <ligand>
        <name>Mg(2+)</name>
        <dbReference type="ChEBI" id="CHEBI:18420"/>
        <label>2</label>
    </ligand>
</feature>
<dbReference type="InterPro" id="IPR032677">
    <property type="entry name" value="GTP_cyclohydro_II"/>
</dbReference>
<comment type="similarity">
    <text evidence="14">Belongs to the DHBP synthase family.</text>
</comment>
<evidence type="ECO:0000259" key="15">
    <source>
        <dbReference type="Pfam" id="PF00925"/>
    </source>
</evidence>
<dbReference type="HAMAP" id="MF_00180">
    <property type="entry name" value="RibB"/>
    <property type="match status" value="1"/>
</dbReference>
<evidence type="ECO:0000256" key="12">
    <source>
        <dbReference type="ARBA" id="ARBA00023211"/>
    </source>
</evidence>
<comment type="catalytic activity">
    <reaction evidence="1 14">
        <text>D-ribulose 5-phosphate = (2S)-2-hydroxy-3-oxobutyl phosphate + formate + H(+)</text>
        <dbReference type="Rhea" id="RHEA:18457"/>
        <dbReference type="ChEBI" id="CHEBI:15378"/>
        <dbReference type="ChEBI" id="CHEBI:15740"/>
        <dbReference type="ChEBI" id="CHEBI:58121"/>
        <dbReference type="ChEBI" id="CHEBI:58830"/>
        <dbReference type="EC" id="4.1.99.12"/>
    </reaction>
</comment>
<evidence type="ECO:0000256" key="13">
    <source>
        <dbReference type="ARBA" id="ARBA00023239"/>
    </source>
</evidence>
<keyword evidence="11 14" id="KW-0460">Magnesium</keyword>
<dbReference type="SUPFAM" id="SSF55821">
    <property type="entry name" value="YrdC/RibB"/>
    <property type="match status" value="1"/>
</dbReference>
<evidence type="ECO:0000256" key="9">
    <source>
        <dbReference type="ARBA" id="ARBA00022619"/>
    </source>
</evidence>
<dbReference type="GO" id="GO:0009231">
    <property type="term" value="P:riboflavin biosynthetic process"/>
    <property type="evidence" value="ECO:0007669"/>
    <property type="project" value="UniProtKB-UniRule"/>
</dbReference>
<dbReference type="GO" id="GO:0030145">
    <property type="term" value="F:manganese ion binding"/>
    <property type="evidence" value="ECO:0007669"/>
    <property type="project" value="UniProtKB-UniRule"/>
</dbReference>
<evidence type="ECO:0000313" key="17">
    <source>
        <dbReference type="Proteomes" id="UP000270626"/>
    </source>
</evidence>
<evidence type="ECO:0000256" key="14">
    <source>
        <dbReference type="HAMAP-Rule" id="MF_00180"/>
    </source>
</evidence>
<dbReference type="InterPro" id="IPR000422">
    <property type="entry name" value="DHBP_synthase_RibB"/>
</dbReference>
<comment type="function">
    <text evidence="3 14">Catalyzes the conversion of D-ribulose 5-phosphate to formate and 3,4-dihydroxy-2-butanone 4-phosphate.</text>
</comment>
<sequence length="371" mass="39604">MPPHPAIASTEEIVAELKAGRMVVLVDEEDRENEGDLVMAAEHVTPEAINFMAKYGRGLICLTLTGERCKKLGLTQMARSNGTQFGTAFTVSIEAAEGVTTGISAADRAHTIRTAVARGAVADDIVQPGHVFPITAREGGVLVRAGHTEAGCDLAGMAGLEPASVICEIMNDDGTMARLPELIEFSKQHGLKIGTIADLIHYRAASETLVERVTSKTIATAHGEFWLHAYVDRASAATHLALVKGTIPADGETLVRVHEPLSVLDFLDPASKRQSFSIDEAQAALARNGHGVIVLMHRPEDGEALLARLTGPAEAPRPQQKWDPRTYGIGAQILRDLGVSRMRLLSSPRKMPSMTGFGLEVAGFVTSPAEL</sequence>
<feature type="site" description="Essential for catalytic activity" evidence="14">
    <location>
        <position position="168"/>
    </location>
</feature>
<dbReference type="UniPathway" id="UPA00275">
    <property type="reaction ID" value="UER00399"/>
</dbReference>
<dbReference type="PANTHER" id="PTHR21327">
    <property type="entry name" value="GTP CYCLOHYDROLASE II-RELATED"/>
    <property type="match status" value="1"/>
</dbReference>
<keyword evidence="16" id="KW-0378">Hydrolase</keyword>
<keyword evidence="17" id="KW-1185">Reference proteome</keyword>
<keyword evidence="12 14" id="KW-0464">Manganese</keyword>
<dbReference type="InterPro" id="IPR017945">
    <property type="entry name" value="DHBP_synth_RibB-like_a/b_dom"/>
</dbReference>
<dbReference type="GO" id="GO:0003935">
    <property type="term" value="F:GTP cyclohydrolase II activity"/>
    <property type="evidence" value="ECO:0007669"/>
    <property type="project" value="TreeGrafter"/>
</dbReference>
<dbReference type="Proteomes" id="UP000270626">
    <property type="component" value="Unassembled WGS sequence"/>
</dbReference>
<comment type="caution">
    <text evidence="16">The sequence shown here is derived from an EMBL/GenBank/DDBJ whole genome shotgun (WGS) entry which is preliminary data.</text>
</comment>
<dbReference type="GO" id="GO:0000287">
    <property type="term" value="F:magnesium ion binding"/>
    <property type="evidence" value="ECO:0007669"/>
    <property type="project" value="UniProtKB-UniRule"/>
</dbReference>
<dbReference type="GO" id="GO:0005829">
    <property type="term" value="C:cytosol"/>
    <property type="evidence" value="ECO:0007669"/>
    <property type="project" value="TreeGrafter"/>
</dbReference>
<comment type="cofactor">
    <cofactor evidence="14">
        <name>Mg(2+)</name>
        <dbReference type="ChEBI" id="CHEBI:18420"/>
    </cofactor>
    <cofactor evidence="14">
        <name>Mn(2+)</name>
        <dbReference type="ChEBI" id="CHEBI:29035"/>
    </cofactor>
    <text evidence="14">Binds 2 divalent metal cations per subunit. Magnesium or manganese.</text>
</comment>
<feature type="binding site" evidence="14">
    <location>
        <position position="36"/>
    </location>
    <ligand>
        <name>D-ribulose 5-phosphate</name>
        <dbReference type="ChEBI" id="CHEBI:58121"/>
    </ligand>
</feature>
<comment type="subunit">
    <text evidence="14">Homodimer.</text>
</comment>